<dbReference type="PANTHER" id="PTHR48100">
    <property type="entry name" value="BROAD-SPECIFICITY PHOSPHATASE YOR283W-RELATED"/>
    <property type="match status" value="1"/>
</dbReference>
<dbReference type="CDD" id="cd07067">
    <property type="entry name" value="HP_PGM_like"/>
    <property type="match status" value="1"/>
</dbReference>
<organism evidence="1 2">
    <name type="scientific">Stakelama pacifica</name>
    <dbReference type="NCBI Taxonomy" id="517720"/>
    <lineage>
        <taxon>Bacteria</taxon>
        <taxon>Pseudomonadati</taxon>
        <taxon>Pseudomonadota</taxon>
        <taxon>Alphaproteobacteria</taxon>
        <taxon>Sphingomonadales</taxon>
        <taxon>Sphingomonadaceae</taxon>
        <taxon>Stakelama</taxon>
    </lineage>
</organism>
<comment type="caution">
    <text evidence="1">The sequence shown here is derived from an EMBL/GenBank/DDBJ whole genome shotgun (WGS) entry which is preliminary data.</text>
</comment>
<name>A0A4R6G078_9SPHN</name>
<proteinExistence type="predicted"/>
<dbReference type="GO" id="GO:0005737">
    <property type="term" value="C:cytoplasm"/>
    <property type="evidence" value="ECO:0007669"/>
    <property type="project" value="TreeGrafter"/>
</dbReference>
<dbReference type="SMART" id="SM00855">
    <property type="entry name" value="PGAM"/>
    <property type="match status" value="1"/>
</dbReference>
<dbReference type="Pfam" id="PF00300">
    <property type="entry name" value="His_Phos_1"/>
    <property type="match status" value="1"/>
</dbReference>
<dbReference type="SUPFAM" id="SSF53254">
    <property type="entry name" value="Phosphoglycerate mutase-like"/>
    <property type="match status" value="1"/>
</dbReference>
<accession>A0A4R6G078</accession>
<keyword evidence="2" id="KW-1185">Reference proteome</keyword>
<dbReference type="Proteomes" id="UP000295493">
    <property type="component" value="Unassembled WGS sequence"/>
</dbReference>
<evidence type="ECO:0000313" key="2">
    <source>
        <dbReference type="Proteomes" id="UP000295493"/>
    </source>
</evidence>
<dbReference type="RefSeq" id="WP_162848756.1">
    <property type="nucleotide sequence ID" value="NZ_BMLU01000001.1"/>
</dbReference>
<dbReference type="PANTHER" id="PTHR48100:SF62">
    <property type="entry name" value="GLUCOSYL-3-PHOSPHOGLYCERATE PHOSPHATASE"/>
    <property type="match status" value="1"/>
</dbReference>
<dbReference type="AlphaFoldDB" id="A0A4R6G078"/>
<gene>
    <name evidence="1" type="ORF">EV664_101442</name>
</gene>
<dbReference type="Gene3D" id="3.40.50.1240">
    <property type="entry name" value="Phosphoglycerate mutase-like"/>
    <property type="match status" value="1"/>
</dbReference>
<reference evidence="1 2" key="1">
    <citation type="submission" date="2019-03" db="EMBL/GenBank/DDBJ databases">
        <title>Genomic Encyclopedia of Type Strains, Phase IV (KMG-IV): sequencing the most valuable type-strain genomes for metagenomic binning, comparative biology and taxonomic classification.</title>
        <authorList>
            <person name="Goeker M."/>
        </authorList>
    </citation>
    <scope>NUCLEOTIDE SEQUENCE [LARGE SCALE GENOMIC DNA]</scope>
    <source>
        <strain evidence="1 2">DSM 25059</strain>
    </source>
</reference>
<sequence length="198" mass="21241">MTVEMLLIRHAAHGDLGKILTGRTTGVPLTAAGREQAKALAAKLGDTDLAAIHSSPAWRALETAAILAAPTARQVRPGAALDEIDFGEWTGRDYAALDDDPEWREWNANRAAATARGGESMISVLARLRGFMTGALERYCGRTIALVTHCDIIRTLVIDILGLTANAVHRLEVAPASLTRIRYSRHGGTLISLNEQPA</sequence>
<dbReference type="InterPro" id="IPR029033">
    <property type="entry name" value="His_PPase_superfam"/>
</dbReference>
<dbReference type="GO" id="GO:0016791">
    <property type="term" value="F:phosphatase activity"/>
    <property type="evidence" value="ECO:0007669"/>
    <property type="project" value="TreeGrafter"/>
</dbReference>
<evidence type="ECO:0000313" key="1">
    <source>
        <dbReference type="EMBL" id="TDN86864.1"/>
    </source>
</evidence>
<dbReference type="InterPro" id="IPR013078">
    <property type="entry name" value="His_Pase_superF_clade-1"/>
</dbReference>
<dbReference type="InterPro" id="IPR050275">
    <property type="entry name" value="PGM_Phosphatase"/>
</dbReference>
<protein>
    <submittedName>
        <fullName evidence="1">Broad specificity phosphatase PhoE</fullName>
    </submittedName>
</protein>
<dbReference type="EMBL" id="SNWD01000001">
    <property type="protein sequence ID" value="TDN86864.1"/>
    <property type="molecule type" value="Genomic_DNA"/>
</dbReference>